<evidence type="ECO:0000313" key="14">
    <source>
        <dbReference type="Proteomes" id="UP000009022"/>
    </source>
</evidence>
<evidence type="ECO:0000256" key="2">
    <source>
        <dbReference type="ARBA" id="ARBA00007431"/>
    </source>
</evidence>
<dbReference type="GeneID" id="6750350"/>
<evidence type="ECO:0000256" key="4">
    <source>
        <dbReference type="ARBA" id="ARBA00022481"/>
    </source>
</evidence>
<dbReference type="OMA" id="PWADKSK"/>
<keyword evidence="6 9" id="KW-0807">Transducer</keyword>
<protein>
    <recommendedName>
        <fullName evidence="9">Guanine nucleotide-binding protein subunit gamma</fullName>
    </recommendedName>
</protein>
<organism evidence="14">
    <name type="scientific">Trichoplax adhaerens</name>
    <name type="common">Trichoplax reptans</name>
    <dbReference type="NCBI Taxonomy" id="10228"/>
    <lineage>
        <taxon>Eukaryota</taxon>
        <taxon>Metazoa</taxon>
        <taxon>Placozoa</taxon>
        <taxon>Uniplacotomia</taxon>
        <taxon>Trichoplacea</taxon>
        <taxon>Trichoplacidae</taxon>
        <taxon>Trichoplax</taxon>
    </lineage>
</organism>
<dbReference type="InParanoid" id="B3RMM7"/>
<dbReference type="SMART" id="SM00224">
    <property type="entry name" value="GGL"/>
    <property type="match status" value="1"/>
</dbReference>
<evidence type="ECO:0000256" key="6">
    <source>
        <dbReference type="ARBA" id="ARBA00023224"/>
    </source>
</evidence>
<comment type="subcellular location">
    <subcellularLocation>
        <location evidence="1 9">Cell membrane</location>
        <topology evidence="1 9">Lipid-anchor</topology>
        <orientation evidence="1 9">Cytoplasmic side</orientation>
    </subcellularLocation>
</comment>
<evidence type="ECO:0000256" key="8">
    <source>
        <dbReference type="ARBA" id="ARBA00023289"/>
    </source>
</evidence>
<keyword evidence="7 9" id="KW-0449">Lipoprotein</keyword>
<dbReference type="Pfam" id="PF00631">
    <property type="entry name" value="G-gamma"/>
    <property type="match status" value="1"/>
</dbReference>
<evidence type="ECO:0000256" key="9">
    <source>
        <dbReference type="RuleBase" id="RU004973"/>
    </source>
</evidence>
<dbReference type="SMART" id="SM01224">
    <property type="entry name" value="G_gamma"/>
    <property type="match status" value="1"/>
</dbReference>
<proteinExistence type="evidence at transcript level"/>
<dbReference type="CTD" id="6750350"/>
<dbReference type="CDD" id="cd00068">
    <property type="entry name" value="GGL"/>
    <property type="match status" value="1"/>
</dbReference>
<dbReference type="FunFam" id="4.10.260.10:FF:000001">
    <property type="entry name" value="Guanine nucleotide-binding protein subunit gamma"/>
    <property type="match status" value="1"/>
</dbReference>
<dbReference type="EMBL" id="DS985242">
    <property type="protein sequence ID" value="EDV27301.1"/>
    <property type="molecule type" value="Genomic_DNA"/>
</dbReference>
<dbReference type="KEGG" id="tad:TRIADDRAFT_37130"/>
<comment type="subunit">
    <text evidence="9">G proteins are composed of 3 units; alpha, beta and gamma.</text>
</comment>
<feature type="compositionally biased region" description="Basic and acidic residues" evidence="10">
    <location>
        <begin position="50"/>
        <end position="66"/>
    </location>
</feature>
<keyword evidence="4" id="KW-0488">Methylation</keyword>
<dbReference type="SUPFAM" id="SSF48670">
    <property type="entry name" value="Transducin (heterotrimeric G protein), gamma chain"/>
    <property type="match status" value="1"/>
</dbReference>
<evidence type="ECO:0000259" key="11">
    <source>
        <dbReference type="PROSITE" id="PS50058"/>
    </source>
</evidence>
<keyword evidence="8" id="KW-0636">Prenylation</keyword>
<dbReference type="RefSeq" id="XP_002109135.1">
    <property type="nucleotide sequence ID" value="XM_002109099.1"/>
</dbReference>
<evidence type="ECO:0000256" key="7">
    <source>
        <dbReference type="ARBA" id="ARBA00023288"/>
    </source>
</evidence>
<dbReference type="PROSITE" id="PS50058">
    <property type="entry name" value="G_PROTEIN_GAMMA"/>
    <property type="match status" value="1"/>
</dbReference>
<evidence type="ECO:0000313" key="12">
    <source>
        <dbReference type="EMBL" id="AZJ50981.1"/>
    </source>
</evidence>
<dbReference type="PANTHER" id="PTHR13809">
    <property type="entry name" value="GUANINE NUCLEOTIDE-BINDING PROTEIN GAMMA SUBUNIT"/>
    <property type="match status" value="1"/>
</dbReference>
<dbReference type="GO" id="GO:0007186">
    <property type="term" value="P:G protein-coupled receptor signaling pathway"/>
    <property type="evidence" value="ECO:0000318"/>
    <property type="project" value="GO_Central"/>
</dbReference>
<dbReference type="AlphaFoldDB" id="B3RMM7"/>
<dbReference type="Gene3D" id="4.10.260.10">
    <property type="entry name" value="Transducin (heterotrimeric G protein), gamma chain"/>
    <property type="match status" value="1"/>
</dbReference>
<evidence type="ECO:0000256" key="1">
    <source>
        <dbReference type="ARBA" id="ARBA00004342"/>
    </source>
</evidence>
<keyword evidence="14" id="KW-1185">Reference proteome</keyword>
<dbReference type="InterPro" id="IPR001770">
    <property type="entry name" value="G-protein_gamma"/>
</dbReference>
<dbReference type="GO" id="GO:0031681">
    <property type="term" value="F:G-protein beta-subunit binding"/>
    <property type="evidence" value="ECO:0000318"/>
    <property type="project" value="GO_Central"/>
</dbReference>
<name>B3RMM7_TRIAD</name>
<evidence type="ECO:0000313" key="13">
    <source>
        <dbReference type="EMBL" id="EDV27301.1"/>
    </source>
</evidence>
<dbReference type="eggNOG" id="KOG4119">
    <property type="taxonomic scope" value="Eukaryota"/>
</dbReference>
<dbReference type="InterPro" id="IPR015898">
    <property type="entry name" value="G-protein_gamma-like_dom"/>
</dbReference>
<evidence type="ECO:0000256" key="3">
    <source>
        <dbReference type="ARBA" id="ARBA00022475"/>
    </source>
</evidence>
<keyword evidence="5 9" id="KW-0472">Membrane</keyword>
<reference evidence="12" key="2">
    <citation type="submission" date="2018-02" db="EMBL/GenBank/DDBJ databases">
        <authorList>
            <person name="Piekut T."/>
            <person name="Senatore A."/>
        </authorList>
    </citation>
    <scope>NUCLEOTIDE SEQUENCE</scope>
</reference>
<feature type="domain" description="G protein gamma" evidence="11">
    <location>
        <begin position="1"/>
        <end position="66"/>
    </location>
</feature>
<dbReference type="InterPro" id="IPR036284">
    <property type="entry name" value="GGL_sf"/>
</dbReference>
<dbReference type="Proteomes" id="UP000009022">
    <property type="component" value="Unassembled WGS sequence"/>
</dbReference>
<accession>B3RMM7</accession>
<comment type="function">
    <text evidence="9">Guanine nucleotide-binding proteins (G proteins) are involved as a modulator or transducer in various transmembrane signaling systems. The beta and gamma chains are required for the GTPase activity, for replacement of GDP by GTP, and for G protein-effector interaction.</text>
</comment>
<comment type="similarity">
    <text evidence="2 9">Belongs to the G protein gamma family.</text>
</comment>
<gene>
    <name evidence="13" type="ORF">TRIADDRAFT_37130</name>
</gene>
<keyword evidence="3 9" id="KW-1003">Cell membrane</keyword>
<feature type="region of interest" description="Disordered" evidence="10">
    <location>
        <begin position="44"/>
        <end position="66"/>
    </location>
</feature>
<dbReference type="HOGENOM" id="CLU_168377_1_1_1"/>
<dbReference type="EMBL" id="MG944828">
    <property type="protein sequence ID" value="AZJ50981.1"/>
    <property type="molecule type" value="mRNA"/>
</dbReference>
<reference evidence="13 14" key="1">
    <citation type="journal article" date="2008" name="Nature">
        <title>The Trichoplax genome and the nature of placozoans.</title>
        <authorList>
            <person name="Srivastava M."/>
            <person name="Begovic E."/>
            <person name="Chapman J."/>
            <person name="Putnam N.H."/>
            <person name="Hellsten U."/>
            <person name="Kawashima T."/>
            <person name="Kuo A."/>
            <person name="Mitros T."/>
            <person name="Salamov A."/>
            <person name="Carpenter M.L."/>
            <person name="Signorovitch A.Y."/>
            <person name="Moreno M.A."/>
            <person name="Kamm K."/>
            <person name="Grimwood J."/>
            <person name="Schmutz J."/>
            <person name="Shapiro H."/>
            <person name="Grigoriev I.V."/>
            <person name="Buss L.W."/>
            <person name="Schierwater B."/>
            <person name="Dellaporta S.L."/>
            <person name="Rokhsar D.S."/>
        </authorList>
    </citation>
    <scope>NUCLEOTIDE SEQUENCE [LARGE SCALE GENOMIC DNA]</scope>
    <source>
        <strain evidence="13 14">Grell-BS-1999</strain>
    </source>
</reference>
<evidence type="ECO:0000256" key="10">
    <source>
        <dbReference type="SAM" id="MobiDB-lite"/>
    </source>
</evidence>
<sequence>MAGDKAQLIKQNEQLRIHANLQRVPVSQSAADMKAYIDSHIQSDPLVNPVDKKDNPWADKSKCTLL</sequence>
<dbReference type="STRING" id="10228.B3RMM7"/>
<evidence type="ECO:0000256" key="5">
    <source>
        <dbReference type="ARBA" id="ARBA00023136"/>
    </source>
</evidence>
<dbReference type="GO" id="GO:0005834">
    <property type="term" value="C:heterotrimeric G-protein complex"/>
    <property type="evidence" value="ECO:0000318"/>
    <property type="project" value="GO_Central"/>
</dbReference>
<dbReference type="OrthoDB" id="9922095at2759"/>
<dbReference type="FunCoup" id="B3RMM7">
    <property type="interactions" value="1651"/>
</dbReference>
<dbReference type="PRINTS" id="PR00321">
    <property type="entry name" value="GPROTEING"/>
</dbReference>